<sequence length="219" mass="24440">MVVDRFRDPLLTAKETARHLLIPRSTLHHWLAEEAAGAPLVHQVAPERRGSPSVPFVAVVEAYVLRSLRDLGLGKRKIREAAAAVRGEFGTDYGLATKQIATDGIDIFLHYADGDLARLGDRQRPIREVLGGYLRHITWEGDDDFPSSLRLRQYPDIAPVVIDPRFGWGAPIIQQNRVPVDAVVKMWLAGDSLRDVAYEYDLEPDQVEAICRSAQRVAA</sequence>
<proteinExistence type="predicted"/>
<dbReference type="InterPro" id="IPR036388">
    <property type="entry name" value="WH-like_DNA-bd_sf"/>
</dbReference>
<name>A0ABW1P925_9PSEU</name>
<feature type="domain" description="Putative antitoxin VapB45-like DNA-binding HTH" evidence="1">
    <location>
        <begin position="9"/>
        <end position="81"/>
    </location>
</feature>
<accession>A0ABW1P925</accession>
<protein>
    <submittedName>
        <fullName evidence="2">DUF433 domain-containing protein</fullName>
    </submittedName>
</protein>
<dbReference type="InterPro" id="IPR007367">
    <property type="entry name" value="DUF433"/>
</dbReference>
<keyword evidence="3" id="KW-1185">Reference proteome</keyword>
<dbReference type="EMBL" id="JBHSQO010000022">
    <property type="protein sequence ID" value="MFC6091864.1"/>
    <property type="molecule type" value="Genomic_DNA"/>
</dbReference>
<dbReference type="Proteomes" id="UP001596220">
    <property type="component" value="Unassembled WGS sequence"/>
</dbReference>
<evidence type="ECO:0000313" key="3">
    <source>
        <dbReference type="Proteomes" id="UP001596220"/>
    </source>
</evidence>
<evidence type="ECO:0000259" key="1">
    <source>
        <dbReference type="Pfam" id="PF21321"/>
    </source>
</evidence>
<dbReference type="Pfam" id="PF04255">
    <property type="entry name" value="DUF433"/>
    <property type="match status" value="1"/>
</dbReference>
<reference evidence="3" key="1">
    <citation type="journal article" date="2019" name="Int. J. Syst. Evol. Microbiol.">
        <title>The Global Catalogue of Microorganisms (GCM) 10K type strain sequencing project: providing services to taxonomists for standard genome sequencing and annotation.</title>
        <authorList>
            <consortium name="The Broad Institute Genomics Platform"/>
            <consortium name="The Broad Institute Genome Sequencing Center for Infectious Disease"/>
            <person name="Wu L."/>
            <person name="Ma J."/>
        </authorList>
    </citation>
    <scope>NUCLEOTIDE SEQUENCE [LARGE SCALE GENOMIC DNA]</scope>
    <source>
        <strain evidence="3">CGMCC 4.7246</strain>
    </source>
</reference>
<dbReference type="InterPro" id="IPR048708">
    <property type="entry name" value="VapB45-like_HTH"/>
</dbReference>
<evidence type="ECO:0000313" key="2">
    <source>
        <dbReference type="EMBL" id="MFC6091864.1"/>
    </source>
</evidence>
<organism evidence="2 3">
    <name type="scientific">Saccharothrix lopnurensis</name>
    <dbReference type="NCBI Taxonomy" id="1670621"/>
    <lineage>
        <taxon>Bacteria</taxon>
        <taxon>Bacillati</taxon>
        <taxon>Actinomycetota</taxon>
        <taxon>Actinomycetes</taxon>
        <taxon>Pseudonocardiales</taxon>
        <taxon>Pseudonocardiaceae</taxon>
        <taxon>Saccharothrix</taxon>
    </lineage>
</organism>
<dbReference type="Pfam" id="PF21321">
    <property type="entry name" value="HTH_66"/>
    <property type="match status" value="1"/>
</dbReference>
<dbReference type="InterPro" id="IPR009057">
    <property type="entry name" value="Homeodomain-like_sf"/>
</dbReference>
<comment type="caution">
    <text evidence="2">The sequence shown here is derived from an EMBL/GenBank/DDBJ whole genome shotgun (WGS) entry which is preliminary data.</text>
</comment>
<dbReference type="RefSeq" id="WP_380638164.1">
    <property type="nucleotide sequence ID" value="NZ_JBHSQO010000022.1"/>
</dbReference>
<gene>
    <name evidence="2" type="ORF">ACFP3R_21560</name>
</gene>
<dbReference type="SUPFAM" id="SSF46689">
    <property type="entry name" value="Homeodomain-like"/>
    <property type="match status" value="1"/>
</dbReference>
<dbReference type="Gene3D" id="1.10.10.10">
    <property type="entry name" value="Winged helix-like DNA-binding domain superfamily/Winged helix DNA-binding domain"/>
    <property type="match status" value="1"/>
</dbReference>